<evidence type="ECO:0000313" key="20">
    <source>
        <dbReference type="Proteomes" id="UP000006793"/>
    </source>
</evidence>
<feature type="domain" description="PAS" evidence="17">
    <location>
        <begin position="385"/>
        <end position="455"/>
    </location>
</feature>
<evidence type="ECO:0000256" key="9">
    <source>
        <dbReference type="ARBA" id="ARBA00022777"/>
    </source>
</evidence>
<evidence type="ECO:0000256" key="13">
    <source>
        <dbReference type="ARBA" id="ARBA00023136"/>
    </source>
</evidence>
<feature type="transmembrane region" description="Helical" evidence="15">
    <location>
        <begin position="52"/>
        <end position="75"/>
    </location>
</feature>
<dbReference type="HOGENOM" id="CLU_019564_0_1_0"/>
<accession>F8A838</accession>
<organism evidence="19 20">
    <name type="scientific">Thermodesulfatator indicus (strain DSM 15286 / JCM 11887 / CIR29812)</name>
    <dbReference type="NCBI Taxonomy" id="667014"/>
    <lineage>
        <taxon>Bacteria</taxon>
        <taxon>Pseudomonadati</taxon>
        <taxon>Thermodesulfobacteriota</taxon>
        <taxon>Thermodesulfobacteria</taxon>
        <taxon>Thermodesulfobacteriales</taxon>
        <taxon>Thermodesulfatatoraceae</taxon>
        <taxon>Thermodesulfatator</taxon>
    </lineage>
</organism>
<dbReference type="SUPFAM" id="SSF55785">
    <property type="entry name" value="PYP-like sensor domain (PAS domain)"/>
    <property type="match status" value="1"/>
</dbReference>
<keyword evidence="7 15" id="KW-0812">Transmembrane</keyword>
<keyword evidence="10" id="KW-0067">ATP-binding</keyword>
<dbReference type="PaxDb" id="667014-Thein_1163"/>
<evidence type="ECO:0000256" key="15">
    <source>
        <dbReference type="SAM" id="Phobius"/>
    </source>
</evidence>
<proteinExistence type="predicted"/>
<evidence type="ECO:0000256" key="7">
    <source>
        <dbReference type="ARBA" id="ARBA00022692"/>
    </source>
</evidence>
<keyword evidence="14" id="KW-0175">Coiled coil</keyword>
<dbReference type="Gene3D" id="1.10.287.130">
    <property type="match status" value="1"/>
</dbReference>
<dbReference type="Gene3D" id="3.30.565.10">
    <property type="entry name" value="Histidine kinase-like ATPase, C-terminal domain"/>
    <property type="match status" value="1"/>
</dbReference>
<name>F8A838_THEID</name>
<dbReference type="PANTHER" id="PTHR45528">
    <property type="entry name" value="SENSOR HISTIDINE KINASE CPXA"/>
    <property type="match status" value="1"/>
</dbReference>
<dbReference type="CDD" id="cd06225">
    <property type="entry name" value="HAMP"/>
    <property type="match status" value="1"/>
</dbReference>
<dbReference type="PIRSF" id="PIRSF037532">
    <property type="entry name" value="STHK_NtrY"/>
    <property type="match status" value="1"/>
</dbReference>
<dbReference type="STRING" id="667014.Thein_1163"/>
<feature type="coiled-coil region" evidence="14">
    <location>
        <begin position="354"/>
        <end position="381"/>
    </location>
</feature>
<dbReference type="SMART" id="SM00091">
    <property type="entry name" value="PAS"/>
    <property type="match status" value="1"/>
</dbReference>
<gene>
    <name evidence="19" type="ordered locus">Thein_1163</name>
</gene>
<dbReference type="PANTHER" id="PTHR45528:SF1">
    <property type="entry name" value="SENSOR HISTIDINE KINASE CPXA"/>
    <property type="match status" value="1"/>
</dbReference>
<keyword evidence="12" id="KW-0902">Two-component regulatory system</keyword>
<dbReference type="InterPro" id="IPR000014">
    <property type="entry name" value="PAS"/>
</dbReference>
<dbReference type="AlphaFoldDB" id="F8A838"/>
<dbReference type="InterPro" id="IPR017232">
    <property type="entry name" value="NtrY"/>
</dbReference>
<dbReference type="EMBL" id="CP002683">
    <property type="protein sequence ID" value="AEH45031.1"/>
    <property type="molecule type" value="Genomic_DNA"/>
</dbReference>
<evidence type="ECO:0000256" key="1">
    <source>
        <dbReference type="ARBA" id="ARBA00000085"/>
    </source>
</evidence>
<keyword evidence="13 15" id="KW-0472">Membrane</keyword>
<keyword evidence="8" id="KW-0547">Nucleotide-binding</keyword>
<feature type="domain" description="HAMP" evidence="18">
    <location>
        <begin position="314"/>
        <end position="366"/>
    </location>
</feature>
<dbReference type="GO" id="GO:0000155">
    <property type="term" value="F:phosphorelay sensor kinase activity"/>
    <property type="evidence" value="ECO:0007669"/>
    <property type="project" value="InterPro"/>
</dbReference>
<evidence type="ECO:0000256" key="5">
    <source>
        <dbReference type="ARBA" id="ARBA00022553"/>
    </source>
</evidence>
<comment type="catalytic activity">
    <reaction evidence="1">
        <text>ATP + protein L-histidine = ADP + protein N-phospho-L-histidine.</text>
        <dbReference type="EC" id="2.7.13.3"/>
    </reaction>
</comment>
<dbReference type="InterPro" id="IPR003660">
    <property type="entry name" value="HAMP_dom"/>
</dbReference>
<reference evidence="19 20" key="2">
    <citation type="journal article" date="2012" name="Stand. Genomic Sci.">
        <title>Complete genome sequence of the thermophilic sulfate-reducing ocean bacterium Thermodesulfatator indicus type strain (CIR29812(T)).</title>
        <authorList>
            <person name="Anderson I."/>
            <person name="Saunders E."/>
            <person name="Lapidus A."/>
            <person name="Nolan M."/>
            <person name="Lucas S."/>
            <person name="Tice H."/>
            <person name="Del Rio T.G."/>
            <person name="Cheng J.F."/>
            <person name="Han C."/>
            <person name="Tapia R."/>
            <person name="Goodwin L.A."/>
            <person name="Pitluck S."/>
            <person name="Liolios K."/>
            <person name="Mavromatis K."/>
            <person name="Pagani I."/>
            <person name="Ivanova N."/>
            <person name="Mikhailova N."/>
            <person name="Pati A."/>
            <person name="Chen A."/>
            <person name="Palaniappan K."/>
            <person name="Land M."/>
            <person name="Hauser L."/>
            <person name="Jeffries C.D."/>
            <person name="Chang Y.J."/>
            <person name="Brambilla E.M."/>
            <person name="Rohde M."/>
            <person name="Spring S."/>
            <person name="Goker M."/>
            <person name="Detter J.C."/>
            <person name="Woyke T."/>
            <person name="Bristow J."/>
            <person name="Eisen J.A."/>
            <person name="Markowitz V."/>
            <person name="Hugenholtz P."/>
            <person name="Kyrpides N.C."/>
            <person name="Klenk H.P."/>
        </authorList>
    </citation>
    <scope>NUCLEOTIDE SEQUENCE [LARGE SCALE GENOMIC DNA]</scope>
    <source>
        <strain evidence="20">DSM 15286 / JCM 11887 / CIR29812</strain>
    </source>
</reference>
<dbReference type="Pfam" id="PF02518">
    <property type="entry name" value="HATPase_c"/>
    <property type="match status" value="1"/>
</dbReference>
<dbReference type="PROSITE" id="PS50109">
    <property type="entry name" value="HIS_KIN"/>
    <property type="match status" value="1"/>
</dbReference>
<keyword evidence="20" id="KW-1185">Reference proteome</keyword>
<dbReference type="GO" id="GO:0006355">
    <property type="term" value="P:regulation of DNA-templated transcription"/>
    <property type="evidence" value="ECO:0007669"/>
    <property type="project" value="InterPro"/>
</dbReference>
<dbReference type="Gene3D" id="6.10.340.10">
    <property type="match status" value="1"/>
</dbReference>
<keyword evidence="9 19" id="KW-0418">Kinase</keyword>
<dbReference type="RefSeq" id="WP_013907773.1">
    <property type="nucleotide sequence ID" value="NC_015681.1"/>
</dbReference>
<protein>
    <recommendedName>
        <fullName evidence="3">histidine kinase</fullName>
        <ecNumber evidence="3">2.7.13.3</ecNumber>
    </recommendedName>
</protein>
<evidence type="ECO:0000256" key="8">
    <source>
        <dbReference type="ARBA" id="ARBA00022741"/>
    </source>
</evidence>
<dbReference type="InterPro" id="IPR004358">
    <property type="entry name" value="Sig_transdc_His_kin-like_C"/>
</dbReference>
<keyword evidence="11 15" id="KW-1133">Transmembrane helix</keyword>
<keyword evidence="6" id="KW-0808">Transferase</keyword>
<dbReference type="InterPro" id="IPR003661">
    <property type="entry name" value="HisK_dim/P_dom"/>
</dbReference>
<feature type="domain" description="Histidine kinase" evidence="16">
    <location>
        <begin position="516"/>
        <end position="725"/>
    </location>
</feature>
<dbReference type="SUPFAM" id="SSF47384">
    <property type="entry name" value="Homodimeric domain of signal transducing histidine kinase"/>
    <property type="match status" value="1"/>
</dbReference>
<dbReference type="Pfam" id="PF00512">
    <property type="entry name" value="HisKA"/>
    <property type="match status" value="1"/>
</dbReference>
<feature type="transmembrane region" description="Helical" evidence="15">
    <location>
        <begin position="20"/>
        <end position="40"/>
    </location>
</feature>
<evidence type="ECO:0000259" key="18">
    <source>
        <dbReference type="PROSITE" id="PS50885"/>
    </source>
</evidence>
<dbReference type="InterPro" id="IPR036097">
    <property type="entry name" value="HisK_dim/P_sf"/>
</dbReference>
<evidence type="ECO:0000313" key="19">
    <source>
        <dbReference type="EMBL" id="AEH45031.1"/>
    </source>
</evidence>
<dbReference type="PRINTS" id="PR00344">
    <property type="entry name" value="BCTRLSENSOR"/>
</dbReference>
<dbReference type="OrthoDB" id="9781147at2"/>
<evidence type="ECO:0000256" key="3">
    <source>
        <dbReference type="ARBA" id="ARBA00012438"/>
    </source>
</evidence>
<feature type="transmembrane region" description="Helical" evidence="15">
    <location>
        <begin position="289"/>
        <end position="308"/>
    </location>
</feature>
<dbReference type="InterPro" id="IPR003594">
    <property type="entry name" value="HATPase_dom"/>
</dbReference>
<dbReference type="InterPro" id="IPR036890">
    <property type="entry name" value="HATPase_C_sf"/>
</dbReference>
<dbReference type="SMART" id="SM00387">
    <property type="entry name" value="HATPase_c"/>
    <property type="match status" value="1"/>
</dbReference>
<dbReference type="KEGG" id="tid:Thein_1163"/>
<evidence type="ECO:0000256" key="6">
    <source>
        <dbReference type="ARBA" id="ARBA00022679"/>
    </source>
</evidence>
<dbReference type="SMART" id="SM00304">
    <property type="entry name" value="HAMP"/>
    <property type="match status" value="1"/>
</dbReference>
<dbReference type="InterPro" id="IPR005467">
    <property type="entry name" value="His_kinase_dom"/>
</dbReference>
<keyword evidence="4" id="KW-1003">Cell membrane</keyword>
<reference evidence="20" key="1">
    <citation type="submission" date="2011-04" db="EMBL/GenBank/DDBJ databases">
        <title>The complete genome of Thermodesulfatator indicus DSM 15286.</title>
        <authorList>
            <person name="Lucas S."/>
            <person name="Copeland A."/>
            <person name="Lapidus A."/>
            <person name="Bruce D."/>
            <person name="Goodwin L."/>
            <person name="Pitluck S."/>
            <person name="Peters L."/>
            <person name="Kyrpides N."/>
            <person name="Mavromatis K."/>
            <person name="Pagani I."/>
            <person name="Ivanova N."/>
            <person name="Saunders L."/>
            <person name="Detter J.C."/>
            <person name="Tapia R."/>
            <person name="Han C."/>
            <person name="Land M."/>
            <person name="Hauser L."/>
            <person name="Markowitz V."/>
            <person name="Cheng J.-F."/>
            <person name="Hugenholtz P."/>
            <person name="Woyke T."/>
            <person name="Wu D."/>
            <person name="Spring S."/>
            <person name="Schroeder M."/>
            <person name="Brambilla E."/>
            <person name="Klenk H.-P."/>
            <person name="Eisen J.A."/>
        </authorList>
    </citation>
    <scope>NUCLEOTIDE SEQUENCE [LARGE SCALE GENOMIC DNA]</scope>
    <source>
        <strain evidence="20">DSM 15286 / JCM 11887 / CIR29812</strain>
    </source>
</reference>
<dbReference type="PROSITE" id="PS50885">
    <property type="entry name" value="HAMP"/>
    <property type="match status" value="1"/>
</dbReference>
<evidence type="ECO:0000256" key="14">
    <source>
        <dbReference type="SAM" id="Coils"/>
    </source>
</evidence>
<evidence type="ECO:0000256" key="10">
    <source>
        <dbReference type="ARBA" id="ARBA00022840"/>
    </source>
</evidence>
<dbReference type="GO" id="GO:0005886">
    <property type="term" value="C:plasma membrane"/>
    <property type="evidence" value="ECO:0007669"/>
    <property type="project" value="UniProtKB-SubCell"/>
</dbReference>
<dbReference type="InParanoid" id="F8A838"/>
<dbReference type="SUPFAM" id="SSF55874">
    <property type="entry name" value="ATPase domain of HSP90 chaperone/DNA topoisomerase II/histidine kinase"/>
    <property type="match status" value="1"/>
</dbReference>
<dbReference type="SUPFAM" id="SSF158472">
    <property type="entry name" value="HAMP domain-like"/>
    <property type="match status" value="1"/>
</dbReference>
<evidence type="ECO:0000259" key="16">
    <source>
        <dbReference type="PROSITE" id="PS50109"/>
    </source>
</evidence>
<dbReference type="InterPro" id="IPR013767">
    <property type="entry name" value="PAS_fold"/>
</dbReference>
<dbReference type="NCBIfam" id="TIGR00229">
    <property type="entry name" value="sensory_box"/>
    <property type="match status" value="1"/>
</dbReference>
<dbReference type="Gene3D" id="3.30.450.20">
    <property type="entry name" value="PAS domain"/>
    <property type="match status" value="1"/>
</dbReference>
<keyword evidence="5" id="KW-0597">Phosphoprotein</keyword>
<evidence type="ECO:0000259" key="17">
    <source>
        <dbReference type="PROSITE" id="PS50112"/>
    </source>
</evidence>
<dbReference type="CDD" id="cd00082">
    <property type="entry name" value="HisKA"/>
    <property type="match status" value="1"/>
</dbReference>
<dbReference type="PROSITE" id="PS50112">
    <property type="entry name" value="PAS"/>
    <property type="match status" value="1"/>
</dbReference>
<dbReference type="CDD" id="cd00130">
    <property type="entry name" value="PAS"/>
    <property type="match status" value="1"/>
</dbReference>
<dbReference type="InterPro" id="IPR050398">
    <property type="entry name" value="HssS/ArlS-like"/>
</dbReference>
<evidence type="ECO:0000256" key="12">
    <source>
        <dbReference type="ARBA" id="ARBA00023012"/>
    </source>
</evidence>
<dbReference type="Pfam" id="PF00672">
    <property type="entry name" value="HAMP"/>
    <property type="match status" value="1"/>
</dbReference>
<evidence type="ECO:0000256" key="4">
    <source>
        <dbReference type="ARBA" id="ARBA00022475"/>
    </source>
</evidence>
<comment type="subcellular location">
    <subcellularLocation>
        <location evidence="2">Cell membrane</location>
        <topology evidence="2">Multi-pass membrane protein</topology>
    </subcellularLocation>
</comment>
<dbReference type="Pfam" id="PF00989">
    <property type="entry name" value="PAS"/>
    <property type="match status" value="1"/>
</dbReference>
<dbReference type="GO" id="GO:0005524">
    <property type="term" value="F:ATP binding"/>
    <property type="evidence" value="ECO:0007669"/>
    <property type="project" value="UniProtKB-KW"/>
</dbReference>
<evidence type="ECO:0000256" key="11">
    <source>
        <dbReference type="ARBA" id="ARBA00022989"/>
    </source>
</evidence>
<dbReference type="InterPro" id="IPR035965">
    <property type="entry name" value="PAS-like_dom_sf"/>
</dbReference>
<dbReference type="Proteomes" id="UP000006793">
    <property type="component" value="Chromosome"/>
</dbReference>
<dbReference type="EC" id="2.7.13.3" evidence="3"/>
<evidence type="ECO:0000256" key="2">
    <source>
        <dbReference type="ARBA" id="ARBA00004651"/>
    </source>
</evidence>
<feature type="transmembrane region" description="Helical" evidence="15">
    <location>
        <begin position="95"/>
        <end position="117"/>
    </location>
</feature>
<sequence length="725" mass="83008">MSSKQQTLDQERRKRRRELLIALFAFLLLGVLIVFEVKIFREIPSREINLLAYILFQVNAILLLLVAFLVIRNLLKLFFDTPRGRFAERLRTRIAVAFIFLALVPTLFLFMVSFKFIETSLDFWFSSNLDRSLQEALFEAQSIYQEKEKELTNKAELFINGYLSETKSLSSKHLRYWRKRLDLDTLEIYSSSGKLIKGSYSRPLPKNIGISPGLLEKVISKNTPSSKISSLKNKVILRVFIPATYRQQKIVVACGLFLDPSIEKLISEVGKGIEAYQQLKFFKDPLKSSLILMLLLVTLLTLFVAIWFGMRFAKRLTEPVHSLAEATQQIASGNFDVELPEETADEVGHLVRAFRRMTKELKEYRQKVEETTAALQEINIELSRRTWYLETLLANVTAGVIALDHQGRVTFINRMAAKLLGAYPERLIGQEIRKLLPEEYFEMAQELLLKAKSSPQKLVQQTVKVELRRKPITLLVTITLLESETGENVGYLCLLEDVTEKERVQRLAAWREVARRIAHEVKNPLTPIQLSAQRLRKRLAGKLPEDEQKILERCTSTIEKQVEELKHLVNEFSAFARLPSLKAEKGDIAQIAREVIDLYREGHPQVEFSLNVNGSSKAIFDKEQIKRVFLNLFDNAIRAMNRQGKIQVNIFEQNGRLRIEVADTGEGVAPEIRGRLFEPYFSANGGSGLGLAIVNSIVQEHRGKIWAEDNHPKGAKFIIELPKTL</sequence>
<dbReference type="eggNOG" id="COG5000">
    <property type="taxonomic scope" value="Bacteria"/>
</dbReference>
<dbReference type="SMART" id="SM00388">
    <property type="entry name" value="HisKA"/>
    <property type="match status" value="1"/>
</dbReference>